<evidence type="ECO:0000259" key="1">
    <source>
        <dbReference type="Pfam" id="PF10040"/>
    </source>
</evidence>
<keyword evidence="3" id="KW-1185">Reference proteome</keyword>
<name>A0A1I2J0P9_9GAMM</name>
<organism evidence="2 3">
    <name type="scientific">Fontimonas thermophila</name>
    <dbReference type="NCBI Taxonomy" id="1076937"/>
    <lineage>
        <taxon>Bacteria</taxon>
        <taxon>Pseudomonadati</taxon>
        <taxon>Pseudomonadota</taxon>
        <taxon>Gammaproteobacteria</taxon>
        <taxon>Nevskiales</taxon>
        <taxon>Nevskiaceae</taxon>
        <taxon>Fontimonas</taxon>
    </lineage>
</organism>
<dbReference type="Pfam" id="PF10040">
    <property type="entry name" value="CRISPR_Cas6"/>
    <property type="match status" value="1"/>
</dbReference>
<reference evidence="2 3" key="1">
    <citation type="submission" date="2016-10" db="EMBL/GenBank/DDBJ databases">
        <authorList>
            <person name="de Groot N.N."/>
        </authorList>
    </citation>
    <scope>NUCLEOTIDE SEQUENCE [LARGE SCALE GENOMIC DNA]</scope>
    <source>
        <strain evidence="2 3">DSM 23609</strain>
    </source>
</reference>
<dbReference type="RefSeq" id="WP_159431103.1">
    <property type="nucleotide sequence ID" value="NZ_FOOC01000005.1"/>
</dbReference>
<evidence type="ECO:0000313" key="2">
    <source>
        <dbReference type="EMBL" id="SFF47443.1"/>
    </source>
</evidence>
<dbReference type="AlphaFoldDB" id="A0A1I2J0P9"/>
<evidence type="ECO:0000313" key="3">
    <source>
        <dbReference type="Proteomes" id="UP000199771"/>
    </source>
</evidence>
<dbReference type="InterPro" id="IPR019267">
    <property type="entry name" value="CRISPR-assoc_Cas6_C"/>
</dbReference>
<dbReference type="STRING" id="1076937.SAMN04488120_10553"/>
<feature type="domain" description="CRISPR-associated protein Cas6 C-terminal" evidence="1">
    <location>
        <begin position="187"/>
        <end position="306"/>
    </location>
</feature>
<dbReference type="EMBL" id="FOOC01000005">
    <property type="protein sequence ID" value="SFF47443.1"/>
    <property type="molecule type" value="Genomic_DNA"/>
</dbReference>
<dbReference type="Gene3D" id="3.30.70.1900">
    <property type="match status" value="1"/>
</dbReference>
<sequence>MDYTADSGLGTRISLRLARYRARFSEAVVRGSAKSDLAGDAWRRALGPALKRQYCVTGLANCKACPLYHECPFAYLWFTPPPRDAVVMRKYESAPHPYVLHPAGDAAVEFVLIGKANDTLAVFIAALEQAAVALARNARKHPRLAALEHATAFSADAEPHWGTLAHHRSPAPLIEPQIPPAPPACRIELLAPLRVKHQGRYADPQHFEFADLFGNLLRRISLMAYFHGGVEWTADFAALMQDARRISVHAELSRRRLQRPGRNAPWFGLAGRLDLRGAQLPALWPYLWLGQLIHAGSGATFGLGRYRIVAQTESAQQTAS</sequence>
<gene>
    <name evidence="2" type="ORF">SAMN04488120_10553</name>
</gene>
<dbReference type="OrthoDB" id="9787241at2"/>
<protein>
    <submittedName>
        <fullName evidence="2">Uncharacterized conserved protein</fullName>
    </submittedName>
</protein>
<accession>A0A1I2J0P9</accession>
<proteinExistence type="predicted"/>
<dbReference type="Proteomes" id="UP000199771">
    <property type="component" value="Unassembled WGS sequence"/>
</dbReference>